<keyword evidence="4 10" id="KW-0808">Transferase</keyword>
<dbReference type="InterPro" id="IPR050973">
    <property type="entry name" value="H3K9_Histone-Lys_N-MTase"/>
</dbReference>
<feature type="region of interest" description="Disordered" evidence="8">
    <location>
        <begin position="295"/>
        <end position="348"/>
    </location>
</feature>
<keyword evidence="7" id="KW-0862">Zinc</keyword>
<proteinExistence type="predicted"/>
<dbReference type="SMART" id="SM00317">
    <property type="entry name" value="SET"/>
    <property type="match status" value="1"/>
</dbReference>
<dbReference type="GO" id="GO:0140999">
    <property type="term" value="F:histone H3K4 trimethyltransferase activity"/>
    <property type="evidence" value="ECO:0007669"/>
    <property type="project" value="UniProtKB-EC"/>
</dbReference>
<dbReference type="PANTHER" id="PTHR46223">
    <property type="entry name" value="HISTONE-LYSINE N-METHYLTRANSFERASE SUV39H"/>
    <property type="match status" value="1"/>
</dbReference>
<dbReference type="EMBL" id="JAPEUY010000001">
    <property type="protein sequence ID" value="KAJ4377468.1"/>
    <property type="molecule type" value="Genomic_DNA"/>
</dbReference>
<evidence type="ECO:0000256" key="8">
    <source>
        <dbReference type="SAM" id="MobiDB-lite"/>
    </source>
</evidence>
<reference evidence="10" key="1">
    <citation type="submission" date="2022-10" db="EMBL/GenBank/DDBJ databases">
        <title>Tapping the CABI collections for fungal endophytes: first genome assemblies for Collariella, Neodidymelliopsis, Ascochyta clinopodiicola, Didymella pomorum, Didymosphaeria variabile, Neocosmospora piperis and Neocucurbitaria cava.</title>
        <authorList>
            <person name="Hill R."/>
        </authorList>
    </citation>
    <scope>NUCLEOTIDE SEQUENCE</scope>
    <source>
        <strain evidence="10">IMI 356814</strain>
    </source>
</reference>
<organism evidence="10 11">
    <name type="scientific">Neocucurbitaria cava</name>
    <dbReference type="NCBI Taxonomy" id="798079"/>
    <lineage>
        <taxon>Eukaryota</taxon>
        <taxon>Fungi</taxon>
        <taxon>Dikarya</taxon>
        <taxon>Ascomycota</taxon>
        <taxon>Pezizomycotina</taxon>
        <taxon>Dothideomycetes</taxon>
        <taxon>Pleosporomycetidae</taxon>
        <taxon>Pleosporales</taxon>
        <taxon>Pleosporineae</taxon>
        <taxon>Cucurbitariaceae</taxon>
        <taxon>Neocucurbitaria</taxon>
    </lineage>
</organism>
<evidence type="ECO:0000313" key="11">
    <source>
        <dbReference type="Proteomes" id="UP001140560"/>
    </source>
</evidence>
<evidence type="ECO:0000256" key="6">
    <source>
        <dbReference type="ARBA" id="ARBA00022723"/>
    </source>
</evidence>
<evidence type="ECO:0000256" key="5">
    <source>
        <dbReference type="ARBA" id="ARBA00022691"/>
    </source>
</evidence>
<dbReference type="AlphaFoldDB" id="A0A9W9CRV3"/>
<evidence type="ECO:0000313" key="10">
    <source>
        <dbReference type="EMBL" id="KAJ4377468.1"/>
    </source>
</evidence>
<comment type="subcellular location">
    <subcellularLocation>
        <location evidence="1">Chromosome</location>
    </subcellularLocation>
</comment>
<dbReference type="OrthoDB" id="308383at2759"/>
<keyword evidence="11" id="KW-1185">Reference proteome</keyword>
<keyword evidence="5" id="KW-0949">S-adenosyl-L-methionine</keyword>
<keyword evidence="3 10" id="KW-0489">Methyltransferase</keyword>
<evidence type="ECO:0000256" key="1">
    <source>
        <dbReference type="ARBA" id="ARBA00004286"/>
    </source>
</evidence>
<comment type="caution">
    <text evidence="10">The sequence shown here is derived from an EMBL/GenBank/DDBJ whole genome shotgun (WGS) entry which is preliminary data.</text>
</comment>
<feature type="domain" description="SET" evidence="9">
    <location>
        <begin position="153"/>
        <end position="278"/>
    </location>
</feature>
<dbReference type="InterPro" id="IPR046341">
    <property type="entry name" value="SET_dom_sf"/>
</dbReference>
<protein>
    <submittedName>
        <fullName evidence="10">Histone-Lysine N-Methyltransferase ash1l</fullName>
        <ecNumber evidence="10">2.1.1.354</ecNumber>
    </submittedName>
</protein>
<dbReference type="EC" id="2.1.1.354" evidence="10"/>
<dbReference type="InterPro" id="IPR001214">
    <property type="entry name" value="SET_dom"/>
</dbReference>
<gene>
    <name evidence="10" type="primary">ASH1L</name>
    <name evidence="10" type="ORF">N0V83_000293</name>
</gene>
<dbReference type="Proteomes" id="UP001140560">
    <property type="component" value="Unassembled WGS sequence"/>
</dbReference>
<dbReference type="GO" id="GO:0032259">
    <property type="term" value="P:methylation"/>
    <property type="evidence" value="ECO:0007669"/>
    <property type="project" value="UniProtKB-KW"/>
</dbReference>
<dbReference type="Pfam" id="PF00856">
    <property type="entry name" value="SET"/>
    <property type="match status" value="1"/>
</dbReference>
<keyword evidence="2" id="KW-0158">Chromosome</keyword>
<dbReference type="GO" id="GO:0005694">
    <property type="term" value="C:chromosome"/>
    <property type="evidence" value="ECO:0007669"/>
    <property type="project" value="UniProtKB-SubCell"/>
</dbReference>
<name>A0A9W9CRV3_9PLEO</name>
<evidence type="ECO:0000256" key="2">
    <source>
        <dbReference type="ARBA" id="ARBA00022454"/>
    </source>
</evidence>
<dbReference type="Gene3D" id="2.170.270.10">
    <property type="entry name" value="SET domain"/>
    <property type="match status" value="1"/>
</dbReference>
<dbReference type="PANTHER" id="PTHR46223:SF3">
    <property type="entry name" value="HISTONE-LYSINE N-METHYLTRANSFERASE SET-23"/>
    <property type="match status" value="1"/>
</dbReference>
<keyword evidence="6" id="KW-0479">Metal-binding</keyword>
<feature type="compositionally biased region" description="Low complexity" evidence="8">
    <location>
        <begin position="314"/>
        <end position="329"/>
    </location>
</feature>
<accession>A0A9W9CRV3</accession>
<evidence type="ECO:0000259" key="9">
    <source>
        <dbReference type="PROSITE" id="PS50280"/>
    </source>
</evidence>
<dbReference type="PROSITE" id="PS50280">
    <property type="entry name" value="SET"/>
    <property type="match status" value="1"/>
</dbReference>
<evidence type="ECO:0000256" key="4">
    <source>
        <dbReference type="ARBA" id="ARBA00022679"/>
    </source>
</evidence>
<evidence type="ECO:0000256" key="3">
    <source>
        <dbReference type="ARBA" id="ARBA00022603"/>
    </source>
</evidence>
<sequence length="348" mass="39215">MSTRNETFTQDEVFADFVSETQTETRKRKRSSTPSKKEVANLLKQLYSDNLEGPRHFYAQDENGIPLAKVPTTVGDKQHFCALSTANQLDPKDWQGQQKQRGFKGKHWPPTDTADLVGNPSILEACIKHPKDVRECKCTYESWQKKMHNFWLESVLLRDADNKGYGIYAWKPIPKEAAIGEYTGMLRPRRDYKKGSKTEHPGAYHASIAMGRFHADVHQQVTAHIDATHVGSVVRFANHSCEANAKFFEGRCGMNNRILFVEATHDIAAGEEITLDYGSQWFNDPEQPCRCGAKKCKNPPRAPIQEENADVEMSDSVSSSLTSVQSGSDEGYTSGEADEEPTKKKQRR</sequence>
<dbReference type="GO" id="GO:0046872">
    <property type="term" value="F:metal ion binding"/>
    <property type="evidence" value="ECO:0007669"/>
    <property type="project" value="UniProtKB-KW"/>
</dbReference>
<evidence type="ECO:0000256" key="7">
    <source>
        <dbReference type="ARBA" id="ARBA00022833"/>
    </source>
</evidence>
<dbReference type="SUPFAM" id="SSF82199">
    <property type="entry name" value="SET domain"/>
    <property type="match status" value="1"/>
</dbReference>